<dbReference type="AlphaFoldDB" id="A0A197JSK4"/>
<protein>
    <submittedName>
        <fullName evidence="2">Uncharacterized protein</fullName>
    </submittedName>
</protein>
<dbReference type="Proteomes" id="UP000078512">
    <property type="component" value="Unassembled WGS sequence"/>
</dbReference>
<sequence>MDHWNPSTERISLNILATHTKSDDSTYDDDGDETNEDTVEIIMELIYISTKIPARETLSSKRQRPDNRTVISFQMLSKEKIRTSKASKCLKIPMQRKPQEILEDRYARVCLEMNQQLCLAAQLGQSLQPVRSPSTKVSYDSHARRRRTLNN</sequence>
<keyword evidence="3" id="KW-1185">Reference proteome</keyword>
<name>A0A197JSK4_9FUNG</name>
<dbReference type="EMBL" id="KV442057">
    <property type="protein sequence ID" value="OAQ27431.1"/>
    <property type="molecule type" value="Genomic_DNA"/>
</dbReference>
<evidence type="ECO:0000256" key="1">
    <source>
        <dbReference type="SAM" id="MobiDB-lite"/>
    </source>
</evidence>
<feature type="region of interest" description="Disordered" evidence="1">
    <location>
        <begin position="130"/>
        <end position="151"/>
    </location>
</feature>
<reference evidence="2 3" key="1">
    <citation type="submission" date="2016-05" db="EMBL/GenBank/DDBJ databases">
        <title>Genome sequencing reveals origins of a unique bacterial endosymbiosis in the earliest lineages of terrestrial Fungi.</title>
        <authorList>
            <consortium name="DOE Joint Genome Institute"/>
            <person name="Uehling J."/>
            <person name="Gryganskyi A."/>
            <person name="Hameed K."/>
            <person name="Tschaplinski T."/>
            <person name="Misztal P."/>
            <person name="Wu S."/>
            <person name="Desiro A."/>
            <person name="Vande Pol N."/>
            <person name="Du Z.-Y."/>
            <person name="Zienkiewicz A."/>
            <person name="Zienkiewicz K."/>
            <person name="Morin E."/>
            <person name="Tisserant E."/>
            <person name="Splivallo R."/>
            <person name="Hainaut M."/>
            <person name="Henrissat B."/>
            <person name="Ohm R."/>
            <person name="Kuo A."/>
            <person name="Yan J."/>
            <person name="Lipzen A."/>
            <person name="Nolan M."/>
            <person name="Labutti K."/>
            <person name="Barry K."/>
            <person name="Goldstein A."/>
            <person name="Labbe J."/>
            <person name="Schadt C."/>
            <person name="Tuskan G."/>
            <person name="Grigoriev I."/>
            <person name="Martin F."/>
            <person name="Vilgalys R."/>
            <person name="Bonito G."/>
        </authorList>
    </citation>
    <scope>NUCLEOTIDE SEQUENCE [LARGE SCALE GENOMIC DNA]</scope>
    <source>
        <strain evidence="2 3">AG-77</strain>
    </source>
</reference>
<organism evidence="2 3">
    <name type="scientific">Linnemannia elongata AG-77</name>
    <dbReference type="NCBI Taxonomy" id="1314771"/>
    <lineage>
        <taxon>Eukaryota</taxon>
        <taxon>Fungi</taxon>
        <taxon>Fungi incertae sedis</taxon>
        <taxon>Mucoromycota</taxon>
        <taxon>Mortierellomycotina</taxon>
        <taxon>Mortierellomycetes</taxon>
        <taxon>Mortierellales</taxon>
        <taxon>Mortierellaceae</taxon>
        <taxon>Linnemannia</taxon>
    </lineage>
</organism>
<accession>A0A197JSK4</accession>
<evidence type="ECO:0000313" key="3">
    <source>
        <dbReference type="Proteomes" id="UP000078512"/>
    </source>
</evidence>
<proteinExistence type="predicted"/>
<evidence type="ECO:0000313" key="2">
    <source>
        <dbReference type="EMBL" id="OAQ27431.1"/>
    </source>
</evidence>
<gene>
    <name evidence="2" type="ORF">K457DRAFT_635358</name>
</gene>